<reference evidence="2 3" key="1">
    <citation type="submission" date="2019-02" db="EMBL/GenBank/DDBJ databases">
        <title>Deep-cultivation of Planctomycetes and their phenomic and genomic characterization uncovers novel biology.</title>
        <authorList>
            <person name="Wiegand S."/>
            <person name="Jogler M."/>
            <person name="Boedeker C."/>
            <person name="Pinto D."/>
            <person name="Vollmers J."/>
            <person name="Rivas-Marin E."/>
            <person name="Kohn T."/>
            <person name="Peeters S.H."/>
            <person name="Heuer A."/>
            <person name="Rast P."/>
            <person name="Oberbeckmann S."/>
            <person name="Bunk B."/>
            <person name="Jeske O."/>
            <person name="Meyerdierks A."/>
            <person name="Storesund J.E."/>
            <person name="Kallscheuer N."/>
            <person name="Luecker S."/>
            <person name="Lage O.M."/>
            <person name="Pohl T."/>
            <person name="Merkel B.J."/>
            <person name="Hornburger P."/>
            <person name="Mueller R.-W."/>
            <person name="Bruemmer F."/>
            <person name="Labrenz M."/>
            <person name="Spormann A.M."/>
            <person name="Op den Camp H."/>
            <person name="Overmann J."/>
            <person name="Amann R."/>
            <person name="Jetten M.S.M."/>
            <person name="Mascher T."/>
            <person name="Medema M.H."/>
            <person name="Devos D.P."/>
            <person name="Kaster A.-K."/>
            <person name="Ovreas L."/>
            <person name="Rohde M."/>
            <person name="Galperin M.Y."/>
            <person name="Jogler C."/>
        </authorList>
    </citation>
    <scope>NUCLEOTIDE SEQUENCE [LARGE SCALE GENOMIC DNA]</scope>
    <source>
        <strain evidence="2 3">Mal48</strain>
    </source>
</reference>
<dbReference type="CDD" id="cd07389">
    <property type="entry name" value="MPP_PhoD"/>
    <property type="match status" value="1"/>
</dbReference>
<dbReference type="InterPro" id="IPR018946">
    <property type="entry name" value="PhoD-like_MPP"/>
</dbReference>
<feature type="domain" description="PhoD-like phosphatase metallophosphatase" evidence="1">
    <location>
        <begin position="3"/>
        <end position="227"/>
    </location>
</feature>
<dbReference type="PANTHER" id="PTHR33987:SF1">
    <property type="entry name" value="CALCINEURIN-LIKE METALLO-PHOSPHOESTERASE SUPERFAMILY PROTEIN"/>
    <property type="match status" value="1"/>
</dbReference>
<dbReference type="EC" id="3.1.3.1" evidence="2"/>
<keyword evidence="3" id="KW-1185">Reference proteome</keyword>
<dbReference type="EMBL" id="CP036267">
    <property type="protein sequence ID" value="QDT32659.1"/>
    <property type="molecule type" value="Genomic_DNA"/>
</dbReference>
<gene>
    <name evidence="2" type="primary">phoD_2</name>
    <name evidence="2" type="ORF">Mal48_19060</name>
</gene>
<organism evidence="2 3">
    <name type="scientific">Thalassoglobus polymorphus</name>
    <dbReference type="NCBI Taxonomy" id="2527994"/>
    <lineage>
        <taxon>Bacteria</taxon>
        <taxon>Pseudomonadati</taxon>
        <taxon>Planctomycetota</taxon>
        <taxon>Planctomycetia</taxon>
        <taxon>Planctomycetales</taxon>
        <taxon>Planctomycetaceae</taxon>
        <taxon>Thalassoglobus</taxon>
    </lineage>
</organism>
<name>A0A517QLY6_9PLAN</name>
<dbReference type="AlphaFoldDB" id="A0A517QLY6"/>
<dbReference type="Gene3D" id="3.60.21.70">
    <property type="entry name" value="PhoD-like phosphatase"/>
    <property type="match status" value="1"/>
</dbReference>
<dbReference type="Pfam" id="PF09423">
    <property type="entry name" value="PhoD"/>
    <property type="match status" value="1"/>
</dbReference>
<keyword evidence="2" id="KW-0378">Hydrolase</keyword>
<dbReference type="KEGG" id="tpol:Mal48_19060"/>
<proteinExistence type="predicted"/>
<dbReference type="GO" id="GO:0004035">
    <property type="term" value="F:alkaline phosphatase activity"/>
    <property type="evidence" value="ECO:0007669"/>
    <property type="project" value="UniProtKB-EC"/>
</dbReference>
<accession>A0A517QLY6</accession>
<evidence type="ECO:0000313" key="3">
    <source>
        <dbReference type="Proteomes" id="UP000315724"/>
    </source>
</evidence>
<dbReference type="InterPro" id="IPR038607">
    <property type="entry name" value="PhoD-like_sf"/>
</dbReference>
<dbReference type="SUPFAM" id="SSF56300">
    <property type="entry name" value="Metallo-dependent phosphatases"/>
    <property type="match status" value="1"/>
</dbReference>
<evidence type="ECO:0000259" key="1">
    <source>
        <dbReference type="Pfam" id="PF09423"/>
    </source>
</evidence>
<dbReference type="InterPro" id="IPR029052">
    <property type="entry name" value="Metallo-depent_PP-like"/>
</dbReference>
<evidence type="ECO:0000313" key="2">
    <source>
        <dbReference type="EMBL" id="QDT32659.1"/>
    </source>
</evidence>
<protein>
    <submittedName>
        <fullName evidence="2">Alkaline phosphatase D</fullName>
        <ecNumber evidence="2">3.1.3.1</ecNumber>
    </submittedName>
</protein>
<sequence length="307" mass="35194">MPILGEMAKQKADAVLFLGDNIYADTHDMKVMREKYATLAKNTDFQALQQHAPIFAVWDDHDYGLNDAGADYPQRVQAQKEFLDFWGIEKDSPRRTREGIYDSVILGPEGKRVQILLLDTRYFRSTLKKSAERRVGGPYIPDSDPAKTILGETQWQWLEGELKKSAEVRIIATGIQCVPSDAGQETWANLPRERQRLFDLISKAKASGAFIVSGDRHWSEFSMTDENVDYPIYDFTSSSFNQIHPRGTPTDNQYRISDSTYHKENYGVIQIDWEKDDPIVEVQIRDINSKIQLRNTLKLSELQARSN</sequence>
<dbReference type="PANTHER" id="PTHR33987">
    <property type="entry name" value="CALCINEURIN-LIKE METALLO-PHOSPHOESTERASE SUPERFAMILY PROTEIN"/>
    <property type="match status" value="1"/>
</dbReference>
<dbReference type="Proteomes" id="UP000315724">
    <property type="component" value="Chromosome"/>
</dbReference>